<dbReference type="PANTHER" id="PTHR32024:SF3">
    <property type="entry name" value="TRK SYSTEM POTASSIUM UPTAKE PROTEIN"/>
    <property type="match status" value="1"/>
</dbReference>
<comment type="function">
    <text evidence="10">Low-affinity potassium transport system. Interacts with Trk system potassium uptake protein TrkA.</text>
</comment>
<feature type="transmembrane region" description="Helical" evidence="12">
    <location>
        <begin position="71"/>
        <end position="92"/>
    </location>
</feature>
<keyword evidence="6 10" id="KW-0630">Potassium</keyword>
<dbReference type="RefSeq" id="WP_108851586.1">
    <property type="nucleotide sequence ID" value="NZ_OMOQ01000001.1"/>
</dbReference>
<feature type="transmembrane region" description="Helical" evidence="12">
    <location>
        <begin position="351"/>
        <end position="370"/>
    </location>
</feature>
<evidence type="ECO:0000256" key="5">
    <source>
        <dbReference type="ARBA" id="ARBA00022692"/>
    </source>
</evidence>
<feature type="binding site" evidence="11">
    <location>
        <position position="431"/>
    </location>
    <ligand>
        <name>K(+)</name>
        <dbReference type="ChEBI" id="CHEBI:29103"/>
    </ligand>
</feature>
<keyword evidence="10" id="KW-0997">Cell inner membrane</keyword>
<evidence type="ECO:0000256" key="7">
    <source>
        <dbReference type="ARBA" id="ARBA00022989"/>
    </source>
</evidence>
<sequence length="482" mass="51634">MIDMRPVGFVIGLIIAALGATMIIPFATDLLRSDGNAHAFGEAAMISVLCGAAMALACQNRAARGLSIRQAFLLTAGIWLFVPLFGALPFVIGAPDVRLIDAYFEAVSGITTTGASVFVDVEELPRGVTLWRGMLNWLGGLGIAFIAMIFLPVLRVGGMQFFRTEGFDTFGKVLPRASDIARQLFYVYAGLTVACIAVYALLGMPLFEAAAHGLATIATGGFSPRTTSFTDYSNALDYAASLFMILGSLPYIRYVQLVQGSSRPLFADPQVRAYLAWVGSAVLVVAAWRITTSDQDAEPAFRESLFNLVSIMSSTGFGTGDFPRWGAFALIVGMWLGVIGACSGSSAAGLSVFRVQIMLGALVSAVRRIYSPSRIALVRYAGRTVDNDTMDAIVLYLGAYILTFGFLTVGIDLSGVDFVSAIFAAWTTIGNIGYSYGPMVAPTGTFVDFPDVAKIFMIVAMIMGRLSLLTVLVLLLPRFWRL</sequence>
<keyword evidence="14" id="KW-1185">Reference proteome</keyword>
<proteinExistence type="inferred from homology"/>
<evidence type="ECO:0000256" key="9">
    <source>
        <dbReference type="ARBA" id="ARBA00023136"/>
    </source>
</evidence>
<dbReference type="GO" id="GO:0046872">
    <property type="term" value="F:metal ion binding"/>
    <property type="evidence" value="ECO:0007669"/>
    <property type="project" value="UniProtKB-KW"/>
</dbReference>
<dbReference type="Proteomes" id="UP000244924">
    <property type="component" value="Unassembled WGS sequence"/>
</dbReference>
<feature type="transmembrane region" description="Helical" evidence="12">
    <location>
        <begin position="39"/>
        <end position="59"/>
    </location>
</feature>
<evidence type="ECO:0000256" key="3">
    <source>
        <dbReference type="ARBA" id="ARBA00022475"/>
    </source>
</evidence>
<feature type="transmembrane region" description="Helical" evidence="12">
    <location>
        <begin position="325"/>
        <end position="344"/>
    </location>
</feature>
<dbReference type="InterPro" id="IPR003445">
    <property type="entry name" value="Cat_transpt"/>
</dbReference>
<dbReference type="AlphaFoldDB" id="A0A2R8B3C7"/>
<feature type="binding site" evidence="11">
    <location>
        <position position="315"/>
    </location>
    <ligand>
        <name>K(+)</name>
        <dbReference type="ChEBI" id="CHEBI:29103"/>
    </ligand>
</feature>
<feature type="transmembrane region" description="Helical" evidence="12">
    <location>
        <begin position="134"/>
        <end position="154"/>
    </location>
</feature>
<evidence type="ECO:0000256" key="6">
    <source>
        <dbReference type="ARBA" id="ARBA00022958"/>
    </source>
</evidence>
<feature type="transmembrane region" description="Helical" evidence="12">
    <location>
        <begin position="7"/>
        <end position="27"/>
    </location>
</feature>
<feature type="binding site" evidence="11">
    <location>
        <position position="113"/>
    </location>
    <ligand>
        <name>K(+)</name>
        <dbReference type="ChEBI" id="CHEBI:29103"/>
    </ligand>
</feature>
<evidence type="ECO:0000256" key="4">
    <source>
        <dbReference type="ARBA" id="ARBA00022538"/>
    </source>
</evidence>
<keyword evidence="4 10" id="KW-0633">Potassium transport</keyword>
<dbReference type="GO" id="GO:0005886">
    <property type="term" value="C:plasma membrane"/>
    <property type="evidence" value="ECO:0007669"/>
    <property type="project" value="UniProtKB-SubCell"/>
</dbReference>
<evidence type="ECO:0000256" key="11">
    <source>
        <dbReference type="PIRSR" id="PIRSR006247-1"/>
    </source>
</evidence>
<dbReference type="PANTHER" id="PTHR32024">
    <property type="entry name" value="TRK SYSTEM POTASSIUM UPTAKE PROTEIN TRKG-RELATED"/>
    <property type="match status" value="1"/>
</dbReference>
<keyword evidence="2 10" id="KW-0813">Transport</keyword>
<keyword evidence="3 10" id="KW-1003">Cell membrane</keyword>
<dbReference type="PIRSF" id="PIRSF006247">
    <property type="entry name" value="TrkH"/>
    <property type="match status" value="1"/>
</dbReference>
<evidence type="ECO:0000256" key="2">
    <source>
        <dbReference type="ARBA" id="ARBA00022448"/>
    </source>
</evidence>
<dbReference type="InterPro" id="IPR004772">
    <property type="entry name" value="TrkH"/>
</dbReference>
<feature type="transmembrane region" description="Helical" evidence="12">
    <location>
        <begin position="184"/>
        <end position="202"/>
    </location>
</feature>
<evidence type="ECO:0000256" key="10">
    <source>
        <dbReference type="PIRNR" id="PIRNR006247"/>
    </source>
</evidence>
<dbReference type="GO" id="GO:0015379">
    <property type="term" value="F:potassium:chloride symporter activity"/>
    <property type="evidence" value="ECO:0007669"/>
    <property type="project" value="InterPro"/>
</dbReference>
<name>A0A2R8B3C7_9RHOB</name>
<feature type="transmembrane region" description="Helical" evidence="12">
    <location>
        <begin position="235"/>
        <end position="252"/>
    </location>
</feature>
<evidence type="ECO:0000256" key="1">
    <source>
        <dbReference type="ARBA" id="ARBA00004651"/>
    </source>
</evidence>
<keyword evidence="9 10" id="KW-0472">Membrane</keyword>
<feature type="transmembrane region" description="Helical" evidence="12">
    <location>
        <begin position="456"/>
        <end position="476"/>
    </location>
</feature>
<dbReference type="EMBL" id="OMOQ01000001">
    <property type="protein sequence ID" value="SPH17108.1"/>
    <property type="molecule type" value="Genomic_DNA"/>
</dbReference>
<feature type="transmembrane region" description="Helical" evidence="12">
    <location>
        <begin position="418"/>
        <end position="436"/>
    </location>
</feature>
<protein>
    <recommendedName>
        <fullName evidence="10">Trk system potassium uptake protein</fullName>
    </recommendedName>
</protein>
<evidence type="ECO:0000313" key="13">
    <source>
        <dbReference type="EMBL" id="SPH17108.1"/>
    </source>
</evidence>
<comment type="similarity">
    <text evidence="10">Belongs to the TrkH potassium transport family.</text>
</comment>
<feature type="binding site" evidence="11">
    <location>
        <position position="220"/>
    </location>
    <ligand>
        <name>K(+)</name>
        <dbReference type="ChEBI" id="CHEBI:29103"/>
    </ligand>
</feature>
<keyword evidence="11" id="KW-0479">Metal-binding</keyword>
<keyword evidence="5 12" id="KW-0812">Transmembrane</keyword>
<evidence type="ECO:0000256" key="8">
    <source>
        <dbReference type="ARBA" id="ARBA00023065"/>
    </source>
</evidence>
<accession>A0A2R8B3C7</accession>
<evidence type="ECO:0000256" key="12">
    <source>
        <dbReference type="SAM" id="Phobius"/>
    </source>
</evidence>
<dbReference type="Pfam" id="PF02386">
    <property type="entry name" value="TrkH"/>
    <property type="match status" value="1"/>
</dbReference>
<organism evidence="13 14">
    <name type="scientific">Albidovulum aquaemixtae</name>
    <dbReference type="NCBI Taxonomy" id="1542388"/>
    <lineage>
        <taxon>Bacteria</taxon>
        <taxon>Pseudomonadati</taxon>
        <taxon>Pseudomonadota</taxon>
        <taxon>Alphaproteobacteria</taxon>
        <taxon>Rhodobacterales</taxon>
        <taxon>Paracoccaceae</taxon>
        <taxon>Albidovulum</taxon>
    </lineage>
</organism>
<keyword evidence="7 12" id="KW-1133">Transmembrane helix</keyword>
<comment type="subcellular location">
    <subcellularLocation>
        <location evidence="10">Cell inner membrane</location>
        <topology evidence="10">Multi-pass membrane protein</topology>
    </subcellularLocation>
    <subcellularLocation>
        <location evidence="1">Cell membrane</location>
        <topology evidence="1">Multi-pass membrane protein</topology>
    </subcellularLocation>
</comment>
<feature type="transmembrane region" description="Helical" evidence="12">
    <location>
        <begin position="390"/>
        <end position="411"/>
    </location>
</feature>
<gene>
    <name evidence="13" type="primary">trkI_1</name>
    <name evidence="13" type="ORF">DEA8626_00623</name>
</gene>
<feature type="binding site" evidence="11">
    <location>
        <position position="112"/>
    </location>
    <ligand>
        <name>K(+)</name>
        <dbReference type="ChEBI" id="CHEBI:29103"/>
    </ligand>
</feature>
<dbReference type="OrthoDB" id="9810952at2"/>
<evidence type="ECO:0000313" key="14">
    <source>
        <dbReference type="Proteomes" id="UP000244924"/>
    </source>
</evidence>
<reference evidence="13 14" key="1">
    <citation type="submission" date="2018-03" db="EMBL/GenBank/DDBJ databases">
        <authorList>
            <person name="Keele B.F."/>
        </authorList>
    </citation>
    <scope>NUCLEOTIDE SEQUENCE [LARGE SCALE GENOMIC DNA]</scope>
    <source>
        <strain evidence="13 14">CECT 8626</strain>
    </source>
</reference>
<feature type="transmembrane region" description="Helical" evidence="12">
    <location>
        <begin position="273"/>
        <end position="291"/>
    </location>
</feature>
<keyword evidence="8 10" id="KW-0406">Ion transport</keyword>